<feature type="compositionally biased region" description="Polar residues" evidence="1">
    <location>
        <begin position="429"/>
        <end position="438"/>
    </location>
</feature>
<feature type="compositionally biased region" description="Polar residues" evidence="1">
    <location>
        <begin position="42"/>
        <end position="58"/>
    </location>
</feature>
<feature type="region of interest" description="Disordered" evidence="1">
    <location>
        <begin position="156"/>
        <end position="188"/>
    </location>
</feature>
<feature type="compositionally biased region" description="Low complexity" evidence="1">
    <location>
        <begin position="27"/>
        <end position="41"/>
    </location>
</feature>
<proteinExistence type="predicted"/>
<dbReference type="EMBL" id="JAVRRD010000013">
    <property type="protein sequence ID" value="KAK5052518.1"/>
    <property type="molecule type" value="Genomic_DNA"/>
</dbReference>
<name>A0AAV9NAN2_9EURO</name>
<evidence type="ECO:0000313" key="3">
    <source>
        <dbReference type="Proteomes" id="UP001358417"/>
    </source>
</evidence>
<dbReference type="GeneID" id="89970591"/>
<comment type="caution">
    <text evidence="2">The sequence shown here is derived from an EMBL/GenBank/DDBJ whole genome shotgun (WGS) entry which is preliminary data.</text>
</comment>
<evidence type="ECO:0008006" key="4">
    <source>
        <dbReference type="Google" id="ProtNLM"/>
    </source>
</evidence>
<organism evidence="2 3">
    <name type="scientific">Exophiala bonariae</name>
    <dbReference type="NCBI Taxonomy" id="1690606"/>
    <lineage>
        <taxon>Eukaryota</taxon>
        <taxon>Fungi</taxon>
        <taxon>Dikarya</taxon>
        <taxon>Ascomycota</taxon>
        <taxon>Pezizomycotina</taxon>
        <taxon>Eurotiomycetes</taxon>
        <taxon>Chaetothyriomycetidae</taxon>
        <taxon>Chaetothyriales</taxon>
        <taxon>Herpotrichiellaceae</taxon>
        <taxon>Exophiala</taxon>
    </lineage>
</organism>
<feature type="compositionally biased region" description="Polar residues" evidence="1">
    <location>
        <begin position="405"/>
        <end position="421"/>
    </location>
</feature>
<feature type="compositionally biased region" description="Polar residues" evidence="1">
    <location>
        <begin position="73"/>
        <end position="91"/>
    </location>
</feature>
<feature type="region of interest" description="Disordered" evidence="1">
    <location>
        <begin position="1"/>
        <end position="60"/>
    </location>
</feature>
<feature type="region of interest" description="Disordered" evidence="1">
    <location>
        <begin position="72"/>
        <end position="104"/>
    </location>
</feature>
<dbReference type="RefSeq" id="XP_064706218.1">
    <property type="nucleotide sequence ID" value="XM_064845993.1"/>
</dbReference>
<gene>
    <name evidence="2" type="ORF">LTR84_002382</name>
</gene>
<sequence length="517" mass="55722">MVTTRSQDKGLSTPVSAPTSNIEILVPSASRSTARTAASPSITRITRSTPLPNNITSEDSSEIRTVVNKARVSPSSLTGNSHDILPNSSSGDPKIGTTAGHEAPQFPQQLAPDEPIQPALPTTQGVPTITSELTALEPVVVKDDVESTSLPERLKFSPPAESAISSGTHKRFRSEEPEEPATPENKADTEIFQTPAEFPDPEASDESDAAPEVVTTVSRKAANRLSTGRKRRRLEEVVFESKKLPDHESNVVTPTAVRGLVPEDKLTANIDVEADQILPDPYNVVANTKQIAVVKDQAILDLHNPESEVPEPDANTSLTATTDENFSILQTGIESRDRPNPQQTTAVSIAPILPEQDGRTGTESAAILSHSDFKVPLPTKHESKISGLNTVDIGNATALDDTESGSHTEAGSATLTNNSYVTVPEDTSLDNNGETTNSAFTDLQRKNSAMDISLPLRRQESCSKHMSGRQARPRKTMPAPSRQTTGLHDYRQRLLNRNPRTSAWGPPGFRRTRFVGA</sequence>
<keyword evidence="3" id="KW-1185">Reference proteome</keyword>
<reference evidence="2 3" key="1">
    <citation type="submission" date="2023-08" db="EMBL/GenBank/DDBJ databases">
        <title>Black Yeasts Isolated from many extreme environments.</title>
        <authorList>
            <person name="Coleine C."/>
            <person name="Stajich J.E."/>
            <person name="Selbmann L."/>
        </authorList>
    </citation>
    <scope>NUCLEOTIDE SEQUENCE [LARGE SCALE GENOMIC DNA]</scope>
    <source>
        <strain evidence="2 3">CCFEE 5792</strain>
    </source>
</reference>
<feature type="region of interest" description="Disordered" evidence="1">
    <location>
        <begin position="399"/>
        <end position="438"/>
    </location>
</feature>
<feature type="compositionally biased region" description="Polar residues" evidence="1">
    <location>
        <begin position="1"/>
        <end position="22"/>
    </location>
</feature>
<evidence type="ECO:0000313" key="2">
    <source>
        <dbReference type="EMBL" id="KAK5052518.1"/>
    </source>
</evidence>
<dbReference type="Proteomes" id="UP001358417">
    <property type="component" value="Unassembled WGS sequence"/>
</dbReference>
<feature type="region of interest" description="Disordered" evidence="1">
    <location>
        <begin position="458"/>
        <end position="484"/>
    </location>
</feature>
<evidence type="ECO:0000256" key="1">
    <source>
        <dbReference type="SAM" id="MobiDB-lite"/>
    </source>
</evidence>
<accession>A0AAV9NAN2</accession>
<protein>
    <recommendedName>
        <fullName evidence="4">Shugoshin C-terminal domain-containing protein</fullName>
    </recommendedName>
</protein>
<dbReference type="AlphaFoldDB" id="A0AAV9NAN2"/>